<keyword evidence="2" id="KW-1185">Reference proteome</keyword>
<gene>
    <name evidence="1" type="ORF">LIER_38600</name>
</gene>
<evidence type="ECO:0000313" key="1">
    <source>
        <dbReference type="EMBL" id="GAA0158189.1"/>
    </source>
</evidence>
<proteinExistence type="predicted"/>
<accession>A0AAV3Q2C2</accession>
<name>A0AAV3Q2C2_LITER</name>
<reference evidence="1 2" key="1">
    <citation type="submission" date="2024-01" db="EMBL/GenBank/DDBJ databases">
        <title>The complete chloroplast genome sequence of Lithospermum erythrorhizon: insights into the phylogenetic relationship among Boraginaceae species and the maternal lineages of purple gromwells.</title>
        <authorList>
            <person name="Okada T."/>
            <person name="Watanabe K."/>
        </authorList>
    </citation>
    <scope>NUCLEOTIDE SEQUENCE [LARGE SCALE GENOMIC DNA]</scope>
</reference>
<organism evidence="1 2">
    <name type="scientific">Lithospermum erythrorhizon</name>
    <name type="common">Purple gromwell</name>
    <name type="synonym">Lithospermum officinale var. erythrorhizon</name>
    <dbReference type="NCBI Taxonomy" id="34254"/>
    <lineage>
        <taxon>Eukaryota</taxon>
        <taxon>Viridiplantae</taxon>
        <taxon>Streptophyta</taxon>
        <taxon>Embryophyta</taxon>
        <taxon>Tracheophyta</taxon>
        <taxon>Spermatophyta</taxon>
        <taxon>Magnoliopsida</taxon>
        <taxon>eudicotyledons</taxon>
        <taxon>Gunneridae</taxon>
        <taxon>Pentapetalae</taxon>
        <taxon>asterids</taxon>
        <taxon>lamiids</taxon>
        <taxon>Boraginales</taxon>
        <taxon>Boraginaceae</taxon>
        <taxon>Boraginoideae</taxon>
        <taxon>Lithospermeae</taxon>
        <taxon>Lithospermum</taxon>
    </lineage>
</organism>
<evidence type="ECO:0000313" key="2">
    <source>
        <dbReference type="Proteomes" id="UP001454036"/>
    </source>
</evidence>
<comment type="caution">
    <text evidence="1">The sequence shown here is derived from an EMBL/GenBank/DDBJ whole genome shotgun (WGS) entry which is preliminary data.</text>
</comment>
<sequence>MDGLPPLRVSIAEGYSKIEGKNLLTKPVRMRSAPGRRDKTRYYEYYREHGHATNECRILNAEIEKLLKIGYLKEFMGRGT</sequence>
<dbReference type="AlphaFoldDB" id="A0AAV3Q2C2"/>
<protein>
    <submittedName>
        <fullName evidence="1">Uncharacterized protein</fullName>
    </submittedName>
</protein>
<dbReference type="Proteomes" id="UP001454036">
    <property type="component" value="Unassembled WGS sequence"/>
</dbReference>
<dbReference type="EMBL" id="BAABME010019738">
    <property type="protein sequence ID" value="GAA0158189.1"/>
    <property type="molecule type" value="Genomic_DNA"/>
</dbReference>